<dbReference type="GO" id="GO:0015807">
    <property type="term" value="P:L-amino acid transport"/>
    <property type="evidence" value="ECO:0007669"/>
    <property type="project" value="TreeGrafter"/>
</dbReference>
<evidence type="ECO:0000313" key="7">
    <source>
        <dbReference type="EMBL" id="MUG70940.1"/>
    </source>
</evidence>
<dbReference type="InterPro" id="IPR003439">
    <property type="entry name" value="ABC_transporter-like_ATP-bd"/>
</dbReference>
<accession>A0A7X2ZAW2</accession>
<dbReference type="PANTHER" id="PTHR43820:SF4">
    <property type="entry name" value="HIGH-AFFINITY BRANCHED-CHAIN AMINO ACID TRANSPORT ATP-BINDING PROTEIN LIVF"/>
    <property type="match status" value="1"/>
</dbReference>
<dbReference type="InterPro" id="IPR003593">
    <property type="entry name" value="AAA+_ATPase"/>
</dbReference>
<comment type="similarity">
    <text evidence="1">Belongs to the ABC transporter superfamily.</text>
</comment>
<keyword evidence="8" id="KW-1185">Reference proteome</keyword>
<dbReference type="Proteomes" id="UP000450917">
    <property type="component" value="Unassembled WGS sequence"/>
</dbReference>
<keyword evidence="5" id="KW-0029">Amino-acid transport</keyword>
<sequence>MLTVENLHVSWGSLEVLHGISFTAKEGQTTVVLGPNGAGKTSTMKAVLGLARITRGSITFNGVDITRMSPRERILQGIALCPEGRQVFPTLTVKENLELGGYLRSDASAIRSDVERLVEWFPILKDRWTQPAANLSGGEQQMLAVARMLMSRPRMALLDEPSLGLAPMMVEKIGEIVNKIREEGTSVLLVEQNANMALSVSDYAYVLDAGSIVKGGSTEEVKTDSIVQSVYLGV</sequence>
<dbReference type="PROSITE" id="PS00211">
    <property type="entry name" value="ABC_TRANSPORTER_1"/>
    <property type="match status" value="1"/>
</dbReference>
<name>A0A7X2ZAW2_9BACL</name>
<dbReference type="AlphaFoldDB" id="A0A7X2ZAW2"/>
<dbReference type="InterPro" id="IPR017871">
    <property type="entry name" value="ABC_transporter-like_CS"/>
</dbReference>
<dbReference type="InterPro" id="IPR027417">
    <property type="entry name" value="P-loop_NTPase"/>
</dbReference>
<evidence type="ECO:0000256" key="5">
    <source>
        <dbReference type="ARBA" id="ARBA00022970"/>
    </source>
</evidence>
<protein>
    <submittedName>
        <fullName evidence="7">ATP-binding cassette domain-containing protein</fullName>
    </submittedName>
</protein>
<dbReference type="Pfam" id="PF00005">
    <property type="entry name" value="ABC_tran"/>
    <property type="match status" value="1"/>
</dbReference>
<evidence type="ECO:0000256" key="3">
    <source>
        <dbReference type="ARBA" id="ARBA00022741"/>
    </source>
</evidence>
<dbReference type="CDD" id="cd03224">
    <property type="entry name" value="ABC_TM1139_LivF_branched"/>
    <property type="match status" value="1"/>
</dbReference>
<dbReference type="GO" id="GO:0015658">
    <property type="term" value="F:branched-chain amino acid transmembrane transporter activity"/>
    <property type="evidence" value="ECO:0007669"/>
    <property type="project" value="TreeGrafter"/>
</dbReference>
<dbReference type="RefSeq" id="WP_127608421.1">
    <property type="nucleotide sequence ID" value="NZ_JARTHJ010000024.1"/>
</dbReference>
<dbReference type="Gene3D" id="3.40.50.300">
    <property type="entry name" value="P-loop containing nucleotide triphosphate hydrolases"/>
    <property type="match status" value="1"/>
</dbReference>
<reference evidence="7 8" key="1">
    <citation type="submission" date="2019-11" db="EMBL/GenBank/DDBJ databases">
        <title>Draft genome sequences of five Paenibacillus species of dairy origin.</title>
        <authorList>
            <person name="Olajide A.M."/>
            <person name="Chen S."/>
            <person name="Lapointe G."/>
        </authorList>
    </citation>
    <scope>NUCLEOTIDE SEQUENCE [LARGE SCALE GENOMIC DNA]</scope>
    <source>
        <strain evidence="7 8">2CS3</strain>
    </source>
</reference>
<evidence type="ECO:0000256" key="1">
    <source>
        <dbReference type="ARBA" id="ARBA00005417"/>
    </source>
</evidence>
<dbReference type="SMART" id="SM00382">
    <property type="entry name" value="AAA"/>
    <property type="match status" value="1"/>
</dbReference>
<evidence type="ECO:0000313" key="8">
    <source>
        <dbReference type="Proteomes" id="UP000450917"/>
    </source>
</evidence>
<comment type="caution">
    <text evidence="7">The sequence shown here is derived from an EMBL/GenBank/DDBJ whole genome shotgun (WGS) entry which is preliminary data.</text>
</comment>
<dbReference type="GO" id="GO:0016887">
    <property type="term" value="F:ATP hydrolysis activity"/>
    <property type="evidence" value="ECO:0007669"/>
    <property type="project" value="InterPro"/>
</dbReference>
<evidence type="ECO:0000256" key="4">
    <source>
        <dbReference type="ARBA" id="ARBA00022840"/>
    </source>
</evidence>
<keyword evidence="4 7" id="KW-0067">ATP-binding</keyword>
<feature type="domain" description="ABC transporter" evidence="6">
    <location>
        <begin position="2"/>
        <end position="234"/>
    </location>
</feature>
<dbReference type="GO" id="GO:0005524">
    <property type="term" value="F:ATP binding"/>
    <property type="evidence" value="ECO:0007669"/>
    <property type="project" value="UniProtKB-KW"/>
</dbReference>
<proteinExistence type="inferred from homology"/>
<evidence type="ECO:0000256" key="2">
    <source>
        <dbReference type="ARBA" id="ARBA00022448"/>
    </source>
</evidence>
<gene>
    <name evidence="7" type="ORF">GNP93_09630</name>
</gene>
<evidence type="ECO:0000259" key="6">
    <source>
        <dbReference type="PROSITE" id="PS50893"/>
    </source>
</evidence>
<dbReference type="EMBL" id="WNZX01000006">
    <property type="protein sequence ID" value="MUG70940.1"/>
    <property type="molecule type" value="Genomic_DNA"/>
</dbReference>
<keyword evidence="3" id="KW-0547">Nucleotide-binding</keyword>
<dbReference type="PROSITE" id="PS50893">
    <property type="entry name" value="ABC_TRANSPORTER_2"/>
    <property type="match status" value="1"/>
</dbReference>
<dbReference type="SUPFAM" id="SSF52540">
    <property type="entry name" value="P-loop containing nucleoside triphosphate hydrolases"/>
    <property type="match status" value="1"/>
</dbReference>
<dbReference type="PANTHER" id="PTHR43820">
    <property type="entry name" value="HIGH-AFFINITY BRANCHED-CHAIN AMINO ACID TRANSPORT ATP-BINDING PROTEIN LIVF"/>
    <property type="match status" value="1"/>
</dbReference>
<keyword evidence="2" id="KW-0813">Transport</keyword>
<dbReference type="InterPro" id="IPR052156">
    <property type="entry name" value="BCAA_Transport_ATP-bd_LivF"/>
</dbReference>
<organism evidence="7 8">
    <name type="scientific">Paenibacillus validus</name>
    <dbReference type="NCBI Taxonomy" id="44253"/>
    <lineage>
        <taxon>Bacteria</taxon>
        <taxon>Bacillati</taxon>
        <taxon>Bacillota</taxon>
        <taxon>Bacilli</taxon>
        <taxon>Bacillales</taxon>
        <taxon>Paenibacillaceae</taxon>
        <taxon>Paenibacillus</taxon>
    </lineage>
</organism>